<sequence length="153" mass="15708">MGGARFVGKPRGMTVTAPRLTLILAAACLIGFGVLIQMALGHRLGVGAGQATEMVAMASYAAAIVFLLAPLGRARALLAGGLAIILMAWAVHLNARLSANLENQFGGNVVAAHRILINTVIIGPGLGIVVGIITGLIARSGRIRWTPKTRPAA</sequence>
<evidence type="ECO:0000313" key="3">
    <source>
        <dbReference type="Proteomes" id="UP001501352"/>
    </source>
</evidence>
<feature type="transmembrane region" description="Helical" evidence="1">
    <location>
        <begin position="46"/>
        <end position="69"/>
    </location>
</feature>
<comment type="caution">
    <text evidence="2">The sequence shown here is derived from an EMBL/GenBank/DDBJ whole genome shotgun (WGS) entry which is preliminary data.</text>
</comment>
<feature type="transmembrane region" description="Helical" evidence="1">
    <location>
        <begin position="20"/>
        <end position="40"/>
    </location>
</feature>
<gene>
    <name evidence="2" type="ORF">GCM10009422_17600</name>
</gene>
<feature type="transmembrane region" description="Helical" evidence="1">
    <location>
        <begin position="115"/>
        <end position="138"/>
    </location>
</feature>
<keyword evidence="1" id="KW-1133">Transmembrane helix</keyword>
<keyword evidence="3" id="KW-1185">Reference proteome</keyword>
<proteinExistence type="predicted"/>
<feature type="transmembrane region" description="Helical" evidence="1">
    <location>
        <begin position="76"/>
        <end position="95"/>
    </location>
</feature>
<protein>
    <submittedName>
        <fullName evidence="2">Uncharacterized protein</fullName>
    </submittedName>
</protein>
<reference evidence="2 3" key="1">
    <citation type="journal article" date="2019" name="Int. J. Syst. Evol. Microbiol.">
        <title>The Global Catalogue of Microorganisms (GCM) 10K type strain sequencing project: providing services to taxonomists for standard genome sequencing and annotation.</title>
        <authorList>
            <consortium name="The Broad Institute Genomics Platform"/>
            <consortium name="The Broad Institute Genome Sequencing Center for Infectious Disease"/>
            <person name="Wu L."/>
            <person name="Ma J."/>
        </authorList>
    </citation>
    <scope>NUCLEOTIDE SEQUENCE [LARGE SCALE GENOMIC DNA]</scope>
    <source>
        <strain evidence="2 3">JCM 12928</strain>
    </source>
</reference>
<dbReference type="EMBL" id="BAAAGA010000004">
    <property type="protein sequence ID" value="GAA0622148.1"/>
    <property type="molecule type" value="Genomic_DNA"/>
</dbReference>
<keyword evidence="1" id="KW-0472">Membrane</keyword>
<keyword evidence="1" id="KW-0812">Transmembrane</keyword>
<organism evidence="2 3">
    <name type="scientific">Brevundimonas kwangchunensis</name>
    <dbReference type="NCBI Taxonomy" id="322163"/>
    <lineage>
        <taxon>Bacteria</taxon>
        <taxon>Pseudomonadati</taxon>
        <taxon>Pseudomonadota</taxon>
        <taxon>Alphaproteobacteria</taxon>
        <taxon>Caulobacterales</taxon>
        <taxon>Caulobacteraceae</taxon>
        <taxon>Brevundimonas</taxon>
    </lineage>
</organism>
<accession>A0ABN1GWV5</accession>
<evidence type="ECO:0000256" key="1">
    <source>
        <dbReference type="SAM" id="Phobius"/>
    </source>
</evidence>
<dbReference type="Proteomes" id="UP001501352">
    <property type="component" value="Unassembled WGS sequence"/>
</dbReference>
<name>A0ABN1GWV5_9CAUL</name>
<evidence type="ECO:0000313" key="2">
    <source>
        <dbReference type="EMBL" id="GAA0622148.1"/>
    </source>
</evidence>